<evidence type="ECO:0000256" key="2">
    <source>
        <dbReference type="PROSITE-ProRule" id="PRU00335"/>
    </source>
</evidence>
<dbReference type="PROSITE" id="PS01081">
    <property type="entry name" value="HTH_TETR_1"/>
    <property type="match status" value="1"/>
</dbReference>
<dbReference type="Gene3D" id="1.10.357.10">
    <property type="entry name" value="Tetracycline Repressor, domain 2"/>
    <property type="match status" value="1"/>
</dbReference>
<dbReference type="Proteomes" id="UP000016570">
    <property type="component" value="Unassembled WGS sequence"/>
</dbReference>
<dbReference type="InterPro" id="IPR009057">
    <property type="entry name" value="Homeodomain-like_sf"/>
</dbReference>
<dbReference type="InterPro" id="IPR001647">
    <property type="entry name" value="HTH_TetR"/>
</dbReference>
<keyword evidence="1 2" id="KW-0238">DNA-binding</keyword>
<dbReference type="InterPro" id="IPR023772">
    <property type="entry name" value="DNA-bd_HTH_TetR-type_CS"/>
</dbReference>
<proteinExistence type="predicted"/>
<gene>
    <name evidence="4" type="ORF">VPR01S_10_01440</name>
</gene>
<keyword evidence="5" id="KW-1185">Reference proteome</keyword>
<dbReference type="eggNOG" id="COG1309">
    <property type="taxonomic scope" value="Bacteria"/>
</dbReference>
<organism evidence="4 5">
    <name type="scientific">Vibrio proteolyticus NBRC 13287</name>
    <dbReference type="NCBI Taxonomy" id="1219065"/>
    <lineage>
        <taxon>Bacteria</taxon>
        <taxon>Pseudomonadati</taxon>
        <taxon>Pseudomonadota</taxon>
        <taxon>Gammaproteobacteria</taxon>
        <taxon>Vibrionales</taxon>
        <taxon>Vibrionaceae</taxon>
        <taxon>Vibrio</taxon>
    </lineage>
</organism>
<dbReference type="PRINTS" id="PR00455">
    <property type="entry name" value="HTHTETR"/>
</dbReference>
<accession>U3BMZ2</accession>
<dbReference type="GO" id="GO:0000976">
    <property type="term" value="F:transcription cis-regulatory region binding"/>
    <property type="evidence" value="ECO:0007669"/>
    <property type="project" value="TreeGrafter"/>
</dbReference>
<reference evidence="4 5" key="1">
    <citation type="submission" date="2013-09" db="EMBL/GenBank/DDBJ databases">
        <title>Whole genome shotgun sequence of Vibrio proteolyticus NBRC 13287.</title>
        <authorList>
            <person name="Isaki S."/>
            <person name="Hosoyama A."/>
            <person name="Numata M."/>
            <person name="Hashimoto M."/>
            <person name="Hosoyama Y."/>
            <person name="Tsuchikane K."/>
            <person name="Noguchi M."/>
            <person name="Hirakata S."/>
            <person name="Ichikawa N."/>
            <person name="Ohji S."/>
            <person name="Yamazoe A."/>
            <person name="Fujita N."/>
        </authorList>
    </citation>
    <scope>NUCLEOTIDE SEQUENCE [LARGE SCALE GENOMIC DNA]</scope>
    <source>
        <strain evidence="4 5">NBRC 13287</strain>
    </source>
</reference>
<evidence type="ECO:0000313" key="4">
    <source>
        <dbReference type="EMBL" id="GAD67948.1"/>
    </source>
</evidence>
<name>U3BMZ2_VIBPR</name>
<dbReference type="AlphaFoldDB" id="U3BMZ2"/>
<evidence type="ECO:0000313" key="5">
    <source>
        <dbReference type="Proteomes" id="UP000016570"/>
    </source>
</evidence>
<dbReference type="PANTHER" id="PTHR30055">
    <property type="entry name" value="HTH-TYPE TRANSCRIPTIONAL REGULATOR RUTR"/>
    <property type="match status" value="1"/>
</dbReference>
<dbReference type="PANTHER" id="PTHR30055:SF226">
    <property type="entry name" value="HTH-TYPE TRANSCRIPTIONAL REGULATOR PKSA"/>
    <property type="match status" value="1"/>
</dbReference>
<dbReference type="InterPro" id="IPR050109">
    <property type="entry name" value="HTH-type_TetR-like_transc_reg"/>
</dbReference>
<feature type="domain" description="HTH tetR-type" evidence="3">
    <location>
        <begin position="5"/>
        <end position="65"/>
    </location>
</feature>
<dbReference type="PROSITE" id="PS50977">
    <property type="entry name" value="HTH_TETR_2"/>
    <property type="match status" value="1"/>
</dbReference>
<evidence type="ECO:0000259" key="3">
    <source>
        <dbReference type="PROSITE" id="PS50977"/>
    </source>
</evidence>
<feature type="DNA-binding region" description="H-T-H motif" evidence="2">
    <location>
        <begin position="28"/>
        <end position="47"/>
    </location>
</feature>
<dbReference type="RefSeq" id="WP_021705919.1">
    <property type="nucleotide sequence ID" value="NZ_BATJ01000010.1"/>
</dbReference>
<evidence type="ECO:0000256" key="1">
    <source>
        <dbReference type="ARBA" id="ARBA00023125"/>
    </source>
</evidence>
<dbReference type="Pfam" id="PF00440">
    <property type="entry name" value="TetR_N"/>
    <property type="match status" value="1"/>
</dbReference>
<sequence length="177" mass="20391">MSKRAQTRERILQAAWQLFAESGYEETTTRQIARHAGVADGTVFSHFPNKLTLLREGMLSQLTQLSQLALTQHSGNGEFDTGMHLARTYYQYYFANVALSRALLKEVIWDLEYYQNFNQQLFDHVSQPPALKAKLPLLMDCYFMTLIRHLSKPDPDVSQALHELESKYRQILASSPH</sequence>
<dbReference type="STRING" id="1219065.VPR01S_10_01440"/>
<comment type="caution">
    <text evidence="4">The sequence shown here is derived from an EMBL/GenBank/DDBJ whole genome shotgun (WGS) entry which is preliminary data.</text>
</comment>
<dbReference type="SUPFAM" id="SSF46689">
    <property type="entry name" value="Homeodomain-like"/>
    <property type="match status" value="1"/>
</dbReference>
<dbReference type="EMBL" id="BATJ01000010">
    <property type="protein sequence ID" value="GAD67948.1"/>
    <property type="molecule type" value="Genomic_DNA"/>
</dbReference>
<protein>
    <recommendedName>
        <fullName evidence="3">HTH tetR-type domain-containing protein</fullName>
    </recommendedName>
</protein>
<dbReference type="GO" id="GO:0003700">
    <property type="term" value="F:DNA-binding transcription factor activity"/>
    <property type="evidence" value="ECO:0007669"/>
    <property type="project" value="TreeGrafter"/>
</dbReference>